<name>A0A6C0M2W9_9ZZZZ</name>
<evidence type="ECO:0000313" key="2">
    <source>
        <dbReference type="EMBL" id="QHU35822.1"/>
    </source>
</evidence>
<feature type="transmembrane region" description="Helical" evidence="1">
    <location>
        <begin position="6"/>
        <end position="24"/>
    </location>
</feature>
<evidence type="ECO:0000256" key="1">
    <source>
        <dbReference type="SAM" id="Phobius"/>
    </source>
</evidence>
<keyword evidence="1" id="KW-0812">Transmembrane</keyword>
<sequence length="79" mass="9085">MIITLSVMVFILLVFIVISIYYRYKRIKILASRPIQNIPISSQFDIPSAIHLNDTDNKQSHYIIIIQPDNVQNIGVSNI</sequence>
<organism evidence="2">
    <name type="scientific">viral metagenome</name>
    <dbReference type="NCBI Taxonomy" id="1070528"/>
    <lineage>
        <taxon>unclassified sequences</taxon>
        <taxon>metagenomes</taxon>
        <taxon>organismal metagenomes</taxon>
    </lineage>
</organism>
<keyword evidence="1" id="KW-1133">Transmembrane helix</keyword>
<proteinExistence type="predicted"/>
<dbReference type="EMBL" id="MN740612">
    <property type="protein sequence ID" value="QHU35822.1"/>
    <property type="molecule type" value="Genomic_DNA"/>
</dbReference>
<accession>A0A6C0M2W9</accession>
<keyword evidence="1" id="KW-0472">Membrane</keyword>
<reference evidence="2" key="1">
    <citation type="journal article" date="2020" name="Nature">
        <title>Giant virus diversity and host interactions through global metagenomics.</title>
        <authorList>
            <person name="Schulz F."/>
            <person name="Roux S."/>
            <person name="Paez-Espino D."/>
            <person name="Jungbluth S."/>
            <person name="Walsh D.A."/>
            <person name="Denef V.J."/>
            <person name="McMahon K.D."/>
            <person name="Konstantinidis K.T."/>
            <person name="Eloe-Fadrosh E.A."/>
            <person name="Kyrpides N.C."/>
            <person name="Woyke T."/>
        </authorList>
    </citation>
    <scope>NUCLEOTIDE SEQUENCE</scope>
    <source>
        <strain evidence="2">GVMAG-S-1035085-51</strain>
    </source>
</reference>
<dbReference type="AlphaFoldDB" id="A0A6C0M2W9"/>
<protein>
    <submittedName>
        <fullName evidence="2">Uncharacterized protein</fullName>
    </submittedName>
</protein>